<dbReference type="Gene3D" id="3.40.50.10810">
    <property type="entry name" value="Tandem AAA-ATPase domain"/>
    <property type="match status" value="1"/>
</dbReference>
<dbReference type="Pfam" id="PF08455">
    <property type="entry name" value="SNF2_assoc"/>
    <property type="match status" value="1"/>
</dbReference>
<dbReference type="InterPro" id="IPR000330">
    <property type="entry name" value="SNF2_N"/>
</dbReference>
<dbReference type="Pfam" id="PF00176">
    <property type="entry name" value="SNF2-rel_dom"/>
    <property type="match status" value="1"/>
</dbReference>
<dbReference type="InterPro" id="IPR007527">
    <property type="entry name" value="Znf_SWIM"/>
</dbReference>
<evidence type="ECO:0000259" key="3">
    <source>
        <dbReference type="PROSITE" id="PS50966"/>
    </source>
</evidence>
<sequence length="1098" mass="125567">MTTMLNRKKIKLMCGKKFYERGEEYYNAGMVGITLSDASAGNFQAVVKGGGKNKYDVSIQLKAGGDIEAQCTCPAYNNYNYYCKHIAAALLQINEMQQEGRIEVNAYPSLLHPETVVPEGRLTPRYHREASEEQIIEDVLALFSSTAKVSPAAKYIMETREPLSIEYLIKLVPYGLNKHMIGLEMKLGARRLYIVQQMKQFLSRMQHGGSYVFSKNFTYNPEAHYFKPHDEAVLKELIQLERQEEMYHESLNSYPGRGKNQDRLLLIPPLAWEQIAPLLQNVPEAYTQQEEQIFSGVSLTESLLPLDFEFNKTDTGAGYELTAMGIRDVLILPEYRMAVKNGIFYKMSEESVSQIAGLQEKLSRVHFPKLTIPAKQMGPYIEKVVPGLMRLGRVHLAEEVSSHMVQVPLKARLYLDRVRDKLLASLEFQYGDVVINPLEEKVRLPENKIIIRDKSQEEQIIRLMQTSDFTQTESGYYLENEDAEFDFLYYTMPQLEQLLDVYATSAVKIRVLSEPVSPKLHVDMDERTDWMEFKFDINGIPLNEIKHVIESVEAKRRYHRLSNGALMPLSASAFQEIVRLMNDMGFRKGEIDDGIMKLPVAAGLKIMDRDLGEQVQLGSRLKEFIGNLAHPEHMDFPIPDRLAPILRDYQKQGYQWMKTLASYRFGGILADDMGLGKTLQSITYIVSELQTIREHKQPVMIAAPASLIYNWKNELEKFAPELTTIIVDGTKPERLKIIREHTAVDVLITSYPLLRMDADMYSERHFHAFIMDEAQAFKNHATQTAHAVKSVSARHRFALTGTPIENRLEELWSIYDVVFPELFQGRKAFNELPREVVARRIRPFLLRRVKADVLAELPDKIESLHTSELLTEQKKLYVAFLAKLRAETVKHLSEKQFDKNRIKILAGLTRLRQLCCHPGLFVEGYTGSSAKFEQLLELIEESRSAGKRVLLFSQFTEMLGIIGRELGAQGVPFFYLDGQTPGQERVEMCQRYNEGEKDFFLISLKAGGTGLNLTGADTVILYDLWWNPAVEDQAASRAHRMGQKNVVQVIRLVSRGTVEDKMYELQQRKKNLIEEIIQPGQESSSALSEEEIREILAI</sequence>
<dbReference type="Pfam" id="PF00271">
    <property type="entry name" value="Helicase_C"/>
    <property type="match status" value="1"/>
</dbReference>
<feature type="domain" description="Helicase C-terminal" evidence="5">
    <location>
        <begin position="931"/>
        <end position="1093"/>
    </location>
</feature>
<keyword evidence="2" id="KW-0479">Metal-binding</keyword>
<dbReference type="CDD" id="cd18793">
    <property type="entry name" value="SF2_C_SNF"/>
    <property type="match status" value="1"/>
</dbReference>
<dbReference type="PROSITE" id="PS50966">
    <property type="entry name" value="ZF_SWIM"/>
    <property type="match status" value="1"/>
</dbReference>
<dbReference type="InterPro" id="IPR001650">
    <property type="entry name" value="Helicase_C-like"/>
</dbReference>
<evidence type="ECO:0000259" key="5">
    <source>
        <dbReference type="PROSITE" id="PS51194"/>
    </source>
</evidence>
<dbReference type="SUPFAM" id="SSF52540">
    <property type="entry name" value="P-loop containing nucleoside triphosphate hydrolases"/>
    <property type="match status" value="2"/>
</dbReference>
<comment type="caution">
    <text evidence="6">The sequence shown here is derived from an EMBL/GenBank/DDBJ whole genome shotgun (WGS) entry which is preliminary data.</text>
</comment>
<feature type="domain" description="SWIM-type" evidence="3">
    <location>
        <begin position="55"/>
        <end position="94"/>
    </location>
</feature>
<dbReference type="InterPro" id="IPR027417">
    <property type="entry name" value="P-loop_NTPase"/>
</dbReference>
<evidence type="ECO:0000313" key="7">
    <source>
        <dbReference type="Proteomes" id="UP001597169"/>
    </source>
</evidence>
<dbReference type="SMART" id="SM00490">
    <property type="entry name" value="HELICc"/>
    <property type="match status" value="1"/>
</dbReference>
<organism evidence="6 7">
    <name type="scientific">Paenibacillus provencensis</name>
    <dbReference type="NCBI Taxonomy" id="441151"/>
    <lineage>
        <taxon>Bacteria</taxon>
        <taxon>Bacillati</taxon>
        <taxon>Bacillota</taxon>
        <taxon>Bacilli</taxon>
        <taxon>Bacillales</taxon>
        <taxon>Paenibacillaceae</taxon>
        <taxon>Paenibacillus</taxon>
    </lineage>
</organism>
<dbReference type="RefSeq" id="WP_251582430.1">
    <property type="nucleotide sequence ID" value="NZ_JBHTKX010000001.1"/>
</dbReference>
<evidence type="ECO:0000256" key="1">
    <source>
        <dbReference type="ARBA" id="ARBA00022801"/>
    </source>
</evidence>
<dbReference type="InterPro" id="IPR014001">
    <property type="entry name" value="Helicase_ATP-bd"/>
</dbReference>
<dbReference type="InterPro" id="IPR013663">
    <property type="entry name" value="Helicase_SWF/SNF/SWI_bac"/>
</dbReference>
<reference evidence="7" key="1">
    <citation type="journal article" date="2019" name="Int. J. Syst. Evol. Microbiol.">
        <title>The Global Catalogue of Microorganisms (GCM) 10K type strain sequencing project: providing services to taxonomists for standard genome sequencing and annotation.</title>
        <authorList>
            <consortium name="The Broad Institute Genomics Platform"/>
            <consortium name="The Broad Institute Genome Sequencing Center for Infectious Disease"/>
            <person name="Wu L."/>
            <person name="Ma J."/>
        </authorList>
    </citation>
    <scope>NUCLEOTIDE SEQUENCE [LARGE SCALE GENOMIC DNA]</scope>
    <source>
        <strain evidence="7">CCUG 53519</strain>
    </source>
</reference>
<dbReference type="PROSITE" id="PS51192">
    <property type="entry name" value="HELICASE_ATP_BIND_1"/>
    <property type="match status" value="1"/>
</dbReference>
<dbReference type="Pfam" id="PF04434">
    <property type="entry name" value="SWIM"/>
    <property type="match status" value="1"/>
</dbReference>
<dbReference type="Gene3D" id="3.40.50.300">
    <property type="entry name" value="P-loop containing nucleotide triphosphate hydrolases"/>
    <property type="match status" value="1"/>
</dbReference>
<keyword evidence="1" id="KW-0378">Hydrolase</keyword>
<evidence type="ECO:0000256" key="2">
    <source>
        <dbReference type="PROSITE-ProRule" id="PRU00325"/>
    </source>
</evidence>
<keyword evidence="7" id="KW-1185">Reference proteome</keyword>
<evidence type="ECO:0000313" key="6">
    <source>
        <dbReference type="EMBL" id="MFD1129477.1"/>
    </source>
</evidence>
<dbReference type="Proteomes" id="UP001597169">
    <property type="component" value="Unassembled WGS sequence"/>
</dbReference>
<dbReference type="SMART" id="SM00487">
    <property type="entry name" value="DEXDc"/>
    <property type="match status" value="1"/>
</dbReference>
<proteinExistence type="predicted"/>
<name>A0ABW3PWC3_9BACL</name>
<dbReference type="PANTHER" id="PTHR10799">
    <property type="entry name" value="SNF2/RAD54 HELICASE FAMILY"/>
    <property type="match status" value="1"/>
</dbReference>
<protein>
    <submittedName>
        <fullName evidence="6">SNF2 helicase associated domain-containing protein</fullName>
    </submittedName>
</protein>
<accession>A0ABW3PWC3</accession>
<evidence type="ECO:0000259" key="4">
    <source>
        <dbReference type="PROSITE" id="PS51192"/>
    </source>
</evidence>
<dbReference type="EMBL" id="JBHTKX010000001">
    <property type="protein sequence ID" value="MFD1129477.1"/>
    <property type="molecule type" value="Genomic_DNA"/>
</dbReference>
<dbReference type="InterPro" id="IPR038718">
    <property type="entry name" value="SNF2-like_sf"/>
</dbReference>
<dbReference type="InterPro" id="IPR049730">
    <property type="entry name" value="SNF2/RAD54-like_C"/>
</dbReference>
<feature type="domain" description="Helicase ATP-binding" evidence="4">
    <location>
        <begin position="658"/>
        <end position="821"/>
    </location>
</feature>
<keyword evidence="2" id="KW-0863">Zinc-finger</keyword>
<dbReference type="PROSITE" id="PS51194">
    <property type="entry name" value="HELICASE_CTER"/>
    <property type="match status" value="1"/>
</dbReference>
<gene>
    <name evidence="6" type="ORF">ACFQ3J_14985</name>
</gene>
<keyword evidence="2" id="KW-0862">Zinc</keyword>